<proteinExistence type="predicted"/>
<gene>
    <name evidence="1" type="ORF">V8G57_21835</name>
</gene>
<comment type="caution">
    <text evidence="1">The sequence shown here is derived from an EMBL/GenBank/DDBJ whole genome shotgun (WGS) entry which is preliminary data.</text>
</comment>
<dbReference type="RefSeq" id="WP_342831211.1">
    <property type="nucleotide sequence ID" value="NZ_JBANDC010000019.1"/>
</dbReference>
<dbReference type="Proteomes" id="UP001495910">
    <property type="component" value="Unassembled WGS sequence"/>
</dbReference>
<keyword evidence="2" id="KW-1185">Reference proteome</keyword>
<protein>
    <submittedName>
        <fullName evidence="1">Uncharacterized protein</fullName>
    </submittedName>
</protein>
<evidence type="ECO:0000313" key="2">
    <source>
        <dbReference type="Proteomes" id="UP001495910"/>
    </source>
</evidence>
<organism evidence="1 2">
    <name type="scientific">Collimonas rhizosphaerae</name>
    <dbReference type="NCBI Taxonomy" id="3126357"/>
    <lineage>
        <taxon>Bacteria</taxon>
        <taxon>Pseudomonadati</taxon>
        <taxon>Pseudomonadota</taxon>
        <taxon>Betaproteobacteria</taxon>
        <taxon>Burkholderiales</taxon>
        <taxon>Oxalobacteraceae</taxon>
        <taxon>Collimonas</taxon>
    </lineage>
</organism>
<accession>A0ABU9Q1D8</accession>
<reference evidence="1 2" key="1">
    <citation type="submission" date="2024-02" db="EMBL/GenBank/DDBJ databases">
        <title>Draft genome sequence of Collimonas sp. strain H4R21, an effective mineral-weathering bacterial strain isolated from the beech rhizosphere.</title>
        <authorList>
            <person name="Morin E."/>
            <person name="Uroz S."/>
            <person name="Leveau J.H.J."/>
            <person name="Kumar R."/>
            <person name="Rey M.W."/>
            <person name="Pham J."/>
        </authorList>
    </citation>
    <scope>NUCLEOTIDE SEQUENCE [LARGE SCALE GENOMIC DNA]</scope>
    <source>
        <strain evidence="1 2">H4R21</strain>
    </source>
</reference>
<sequence length="68" mass="6975">MMEECRKLGVMAAVDAVTGITGSAQVNGVGHCLGGTLLAIAAASMAIGIQDTPADRCRSDIFADLRRP</sequence>
<dbReference type="EMBL" id="JBANDC010000019">
    <property type="protein sequence ID" value="MEM4990045.1"/>
    <property type="molecule type" value="Genomic_DNA"/>
</dbReference>
<name>A0ABU9Q1D8_9BURK</name>
<evidence type="ECO:0000313" key="1">
    <source>
        <dbReference type="EMBL" id="MEM4990045.1"/>
    </source>
</evidence>